<evidence type="ECO:0000313" key="6">
    <source>
        <dbReference type="Proteomes" id="UP000001640"/>
    </source>
</evidence>
<protein>
    <recommendedName>
        <fullName evidence="4">YEATS domain-containing protein</fullName>
    </recommendedName>
</protein>
<evidence type="ECO:0000256" key="1">
    <source>
        <dbReference type="ARBA" id="ARBA00023242"/>
    </source>
</evidence>
<feature type="region of interest" description="Disordered" evidence="3">
    <location>
        <begin position="72"/>
        <end position="104"/>
    </location>
</feature>
<reference evidence="5 6" key="1">
    <citation type="journal article" date="2011" name="Proc. Natl. Acad. Sci. U.S.A.">
        <title>Evolutionary erosion of yeast sex chromosomes by mating-type switching accidents.</title>
        <authorList>
            <person name="Gordon J.L."/>
            <person name="Armisen D."/>
            <person name="Proux-Wera E."/>
            <person name="Oheigeartaigh S.S."/>
            <person name="Byrne K.P."/>
            <person name="Wolfe K.H."/>
        </authorList>
    </citation>
    <scope>NUCLEOTIDE SEQUENCE [LARGE SCALE GENOMIC DNA]</scope>
    <source>
        <strain evidence="6">ATCC 76901 / BCRC 22586 / CBS 4309 / NBRC 1992 / NRRL Y-12630</strain>
    </source>
</reference>
<sequence>MGRKRTIQNIVDLTSPVKDGQDPIKKKENSPRKLNENLETDNVAMITIRVKTQQMIIPDDADNNRELLLVTTEDVQEEKEKESSPPGKQRKRTLNDDNEYGPYSTDVVNEEVKISLETAAIEEEAETEILLPLRKWQVEISLLNGKKKEINASIFSSCTYHLHPTFEIPIRTIETPPFLLEEQGWGEFQFEIVCNLIDNAGNFKIIHDLSFEDDAYIVEYSAYIPYDNPKIRDFLIENSIIEDDIDHDHEKLTLKKPNPSELAWTNKIPLLNEEIVQNITNLILENSAVQKQVNRYPRKETFVMTLSQLPDDILSTIQEYVLTGKLEPEETPDSQPE</sequence>
<gene>
    <name evidence="5" type="primary">NCAS0B01650</name>
    <name evidence="5" type="ordered locus">NCAS_0B01650</name>
</gene>
<name>G0VBC3_NAUCA</name>
<evidence type="ECO:0000259" key="4">
    <source>
        <dbReference type="PROSITE" id="PS51037"/>
    </source>
</evidence>
<dbReference type="OrthoDB" id="1741717at2759"/>
<evidence type="ECO:0000256" key="3">
    <source>
        <dbReference type="SAM" id="MobiDB-lite"/>
    </source>
</evidence>
<dbReference type="EMBL" id="HE576753">
    <property type="protein sequence ID" value="CCC68249.1"/>
    <property type="molecule type" value="Genomic_DNA"/>
</dbReference>
<dbReference type="KEGG" id="ncs:NCAS_0B01650"/>
<dbReference type="Pfam" id="PF03366">
    <property type="entry name" value="YEATS"/>
    <property type="match status" value="1"/>
</dbReference>
<dbReference type="OMA" id="DAYIVEY"/>
<evidence type="ECO:0000256" key="2">
    <source>
        <dbReference type="PROSITE-ProRule" id="PRU00376"/>
    </source>
</evidence>
<feature type="domain" description="YEATS" evidence="4">
    <location>
        <begin position="104"/>
        <end position="238"/>
    </location>
</feature>
<dbReference type="Proteomes" id="UP000001640">
    <property type="component" value="Chromosome 2"/>
</dbReference>
<dbReference type="GO" id="GO:0005634">
    <property type="term" value="C:nucleus"/>
    <property type="evidence" value="ECO:0007669"/>
    <property type="project" value="UniProtKB-SubCell"/>
</dbReference>
<organism evidence="5 6">
    <name type="scientific">Naumovozyma castellii</name>
    <name type="common">Yeast</name>
    <name type="synonym">Saccharomyces castellii</name>
    <dbReference type="NCBI Taxonomy" id="27288"/>
    <lineage>
        <taxon>Eukaryota</taxon>
        <taxon>Fungi</taxon>
        <taxon>Dikarya</taxon>
        <taxon>Ascomycota</taxon>
        <taxon>Saccharomycotina</taxon>
        <taxon>Saccharomycetes</taxon>
        <taxon>Saccharomycetales</taxon>
        <taxon>Saccharomycetaceae</taxon>
        <taxon>Naumovozyma</taxon>
    </lineage>
</organism>
<dbReference type="eggNOG" id="KOG3149">
    <property type="taxonomic scope" value="Eukaryota"/>
</dbReference>
<dbReference type="GeneID" id="96901809"/>
<proteinExistence type="predicted"/>
<keyword evidence="1 2" id="KW-0539">Nucleus</keyword>
<feature type="compositionally biased region" description="Basic and acidic residues" evidence="3">
    <location>
        <begin position="19"/>
        <end position="36"/>
    </location>
</feature>
<dbReference type="RefSeq" id="XP_003674623.1">
    <property type="nucleotide sequence ID" value="XM_003674575.1"/>
</dbReference>
<dbReference type="InterPro" id="IPR038704">
    <property type="entry name" value="YEAST_sf"/>
</dbReference>
<accession>G0VBC3</accession>
<dbReference type="FunCoup" id="G0VBC3">
    <property type="interactions" value="54"/>
</dbReference>
<evidence type="ECO:0000313" key="5">
    <source>
        <dbReference type="EMBL" id="CCC68249.1"/>
    </source>
</evidence>
<dbReference type="HOGENOM" id="CLU_824090_0_0_1"/>
<dbReference type="Gene3D" id="2.60.40.1970">
    <property type="entry name" value="YEATS domain"/>
    <property type="match status" value="1"/>
</dbReference>
<dbReference type="AlphaFoldDB" id="G0VBC3"/>
<dbReference type="STRING" id="1064592.G0VBC3"/>
<keyword evidence="6" id="KW-1185">Reference proteome</keyword>
<comment type="subcellular location">
    <subcellularLocation>
        <location evidence="2">Nucleus</location>
    </subcellularLocation>
</comment>
<feature type="region of interest" description="Disordered" evidence="3">
    <location>
        <begin position="13"/>
        <end position="38"/>
    </location>
</feature>
<dbReference type="InterPro" id="IPR055129">
    <property type="entry name" value="YEATS_dom"/>
</dbReference>
<dbReference type="PROSITE" id="PS51037">
    <property type="entry name" value="YEATS"/>
    <property type="match status" value="1"/>
</dbReference>
<dbReference type="InParanoid" id="G0VBC3"/>
<dbReference type="CDD" id="cd16905">
    <property type="entry name" value="YEATS_Taf14_like"/>
    <property type="match status" value="1"/>
</dbReference>
<reference key="2">
    <citation type="submission" date="2011-08" db="EMBL/GenBank/DDBJ databases">
        <title>Genome sequence of Naumovozyma castellii.</title>
        <authorList>
            <person name="Gordon J.L."/>
            <person name="Armisen D."/>
            <person name="Proux-Wera E."/>
            <person name="OhEigeartaigh S.S."/>
            <person name="Byrne K.P."/>
            <person name="Wolfe K.H."/>
        </authorList>
    </citation>
    <scope>NUCLEOTIDE SEQUENCE</scope>
    <source>
        <strain>Type strain:CBS 4309</strain>
    </source>
</reference>